<dbReference type="OrthoDB" id="9805754at2"/>
<dbReference type="EMBL" id="LDWY01000071">
    <property type="protein sequence ID" value="PHY90206.1"/>
    <property type="molecule type" value="Genomic_DNA"/>
</dbReference>
<feature type="domain" description="Pyrroline-5-carboxylate reductase dimerisation" evidence="8">
    <location>
        <begin position="147"/>
        <end position="239"/>
    </location>
</feature>
<dbReference type="SUPFAM" id="SSF48179">
    <property type="entry name" value="6-phosphogluconate dehydrogenase C-terminal domain-like"/>
    <property type="match status" value="1"/>
</dbReference>
<comment type="caution">
    <text evidence="9">The sequence shown here is derived from an EMBL/GenBank/DDBJ whole genome shotgun (WGS) entry which is preliminary data.</text>
</comment>
<sequence>MSSIYILANGAMASALAYGLRDFYEIYIVGREVQKLEYLRKEGFKTLLYNEFDLENKNVILAFKPYALNEMSQILKGEARILISVLANTSLKDLECIRAQNIARIMPNVAAKYKASTTPFILKNGLFKEEIVQILTSFGNAYELSSEKQMPGAMALSGCAPAFLSLVAEALANGGVYRGLDKELSLKLTQGLFESFSTLLAHEHPALIKESVCSPAGVSIKGVKVLEERAIRAAFMEAVYISSK</sequence>
<evidence type="ECO:0000256" key="2">
    <source>
        <dbReference type="ARBA" id="ARBA00022857"/>
    </source>
</evidence>
<feature type="binding site" evidence="6">
    <location>
        <begin position="62"/>
        <end position="65"/>
    </location>
    <ligand>
        <name>NADP(+)</name>
        <dbReference type="ChEBI" id="CHEBI:58349"/>
    </ligand>
</feature>
<keyword evidence="4" id="KW-0641">Proline biosynthesis</keyword>
<dbReference type="GO" id="GO:0005737">
    <property type="term" value="C:cytoplasm"/>
    <property type="evidence" value="ECO:0007669"/>
    <property type="project" value="UniProtKB-SubCell"/>
</dbReference>
<evidence type="ECO:0000256" key="6">
    <source>
        <dbReference type="PIRSR" id="PIRSR000193-1"/>
    </source>
</evidence>
<comment type="subcellular location">
    <subcellularLocation>
        <location evidence="4">Cytoplasm</location>
    </subcellularLocation>
</comment>
<dbReference type="RefSeq" id="WP_099461862.1">
    <property type="nucleotide sequence ID" value="NZ_LDWY01000071.1"/>
</dbReference>
<dbReference type="PANTHER" id="PTHR11645:SF0">
    <property type="entry name" value="PYRROLINE-5-CARBOXYLATE REDUCTASE 3"/>
    <property type="match status" value="1"/>
</dbReference>
<dbReference type="InterPro" id="IPR000304">
    <property type="entry name" value="Pyrroline-COOH_reductase"/>
</dbReference>
<dbReference type="NCBIfam" id="NF008839">
    <property type="entry name" value="PRK11880.2-4"/>
    <property type="match status" value="1"/>
</dbReference>
<dbReference type="GO" id="GO:0004735">
    <property type="term" value="F:pyrroline-5-carboxylate reductase activity"/>
    <property type="evidence" value="ECO:0007669"/>
    <property type="project" value="UniProtKB-UniRule"/>
</dbReference>
<dbReference type="PANTHER" id="PTHR11645">
    <property type="entry name" value="PYRROLINE-5-CARBOXYLATE REDUCTASE"/>
    <property type="match status" value="1"/>
</dbReference>
<dbReference type="PIRSF" id="PIRSF000193">
    <property type="entry name" value="Pyrrol-5-carb_rd"/>
    <property type="match status" value="1"/>
</dbReference>
<comment type="catalytic activity">
    <reaction evidence="4">
        <text>L-proline + NAD(+) = (S)-1-pyrroline-5-carboxylate + NADH + 2 H(+)</text>
        <dbReference type="Rhea" id="RHEA:14105"/>
        <dbReference type="ChEBI" id="CHEBI:15378"/>
        <dbReference type="ChEBI" id="CHEBI:17388"/>
        <dbReference type="ChEBI" id="CHEBI:57540"/>
        <dbReference type="ChEBI" id="CHEBI:57945"/>
        <dbReference type="ChEBI" id="CHEBI:60039"/>
        <dbReference type="EC" id="1.5.1.2"/>
    </reaction>
</comment>
<evidence type="ECO:0000256" key="4">
    <source>
        <dbReference type="HAMAP-Rule" id="MF_01925"/>
    </source>
</evidence>
<evidence type="ECO:0000313" key="9">
    <source>
        <dbReference type="EMBL" id="PHY90206.1"/>
    </source>
</evidence>
<keyword evidence="2 4" id="KW-0521">NADP</keyword>
<dbReference type="SUPFAM" id="SSF51735">
    <property type="entry name" value="NAD(P)-binding Rossmann-fold domains"/>
    <property type="match status" value="1"/>
</dbReference>
<dbReference type="UniPathway" id="UPA00098">
    <property type="reaction ID" value="UER00361"/>
</dbReference>
<dbReference type="AlphaFoldDB" id="A0A2G4R0Z7"/>
<dbReference type="NCBIfam" id="TIGR00112">
    <property type="entry name" value="proC"/>
    <property type="match status" value="1"/>
</dbReference>
<keyword evidence="4" id="KW-0028">Amino-acid biosynthesis</keyword>
<dbReference type="InterPro" id="IPR036291">
    <property type="entry name" value="NAD(P)-bd_dom_sf"/>
</dbReference>
<dbReference type="InterPro" id="IPR008927">
    <property type="entry name" value="6-PGluconate_DH-like_C_sf"/>
</dbReference>
<dbReference type="Gene3D" id="3.40.50.720">
    <property type="entry name" value="NAD(P)-binding Rossmann-like Domain"/>
    <property type="match status" value="1"/>
</dbReference>
<feature type="binding site" evidence="6">
    <location>
        <begin position="7"/>
        <end position="12"/>
    </location>
    <ligand>
        <name>NADP(+)</name>
        <dbReference type="ChEBI" id="CHEBI:58349"/>
    </ligand>
</feature>
<dbReference type="EC" id="1.5.1.2" evidence="4 5"/>
<comment type="pathway">
    <text evidence="4">Amino-acid biosynthesis; L-proline biosynthesis; L-proline from L-glutamate 5-semialdehyde: step 1/1.</text>
</comment>
<feature type="domain" description="Pyrroline-5-carboxylate reductase catalytic N-terminal" evidence="7">
    <location>
        <begin position="4"/>
        <end position="87"/>
    </location>
</feature>
<reference evidence="10" key="1">
    <citation type="submission" date="2015-06" db="EMBL/GenBank/DDBJ databases">
        <authorList>
            <person name="Parisi A."/>
            <person name="Chiara M."/>
            <person name="Florio D."/>
            <person name="Miccolupo A."/>
            <person name="Manzari C."/>
            <person name="Mion D."/>
            <person name="Caruso M."/>
            <person name="D'erchia A.M."/>
            <person name="Zanoni R."/>
        </authorList>
    </citation>
    <scope>NUCLEOTIDE SEQUENCE [LARGE SCALE GENOMIC DNA]</scope>
    <source>
        <strain evidence="10">73/13</strain>
    </source>
</reference>
<dbReference type="InterPro" id="IPR029036">
    <property type="entry name" value="P5CR_dimer"/>
</dbReference>
<keyword evidence="4" id="KW-0963">Cytoplasm</keyword>
<dbReference type="HAMAP" id="MF_01925">
    <property type="entry name" value="P5C_reductase"/>
    <property type="match status" value="1"/>
</dbReference>
<organism evidence="9 10">
    <name type="scientific">Campylobacter vulpis</name>
    <dbReference type="NCBI Taxonomy" id="1655500"/>
    <lineage>
        <taxon>Bacteria</taxon>
        <taxon>Pseudomonadati</taxon>
        <taxon>Campylobacterota</taxon>
        <taxon>Epsilonproteobacteria</taxon>
        <taxon>Campylobacterales</taxon>
        <taxon>Campylobacteraceae</taxon>
        <taxon>Campylobacter</taxon>
    </lineage>
</organism>
<evidence type="ECO:0000259" key="8">
    <source>
        <dbReference type="Pfam" id="PF14748"/>
    </source>
</evidence>
<dbReference type="GO" id="GO:0055129">
    <property type="term" value="P:L-proline biosynthetic process"/>
    <property type="evidence" value="ECO:0007669"/>
    <property type="project" value="UniProtKB-UniRule"/>
</dbReference>
<dbReference type="Pfam" id="PF03807">
    <property type="entry name" value="F420_oxidored"/>
    <property type="match status" value="1"/>
</dbReference>
<evidence type="ECO:0000313" key="10">
    <source>
        <dbReference type="Proteomes" id="UP000237472"/>
    </source>
</evidence>
<accession>A0A2G4R0Z7</accession>
<proteinExistence type="inferred from homology"/>
<keyword evidence="3 4" id="KW-0560">Oxidoreductase</keyword>
<protein>
    <recommendedName>
        <fullName evidence="4 5">Pyrroline-5-carboxylate reductase</fullName>
        <shortName evidence="4">P5C reductase</shortName>
        <shortName evidence="4">P5CR</shortName>
        <ecNumber evidence="4 5">1.5.1.2</ecNumber>
    </recommendedName>
    <alternativeName>
        <fullName evidence="4">PCA reductase</fullName>
    </alternativeName>
</protein>
<evidence type="ECO:0000256" key="3">
    <source>
        <dbReference type="ARBA" id="ARBA00023002"/>
    </source>
</evidence>
<comment type="similarity">
    <text evidence="1 4">Belongs to the pyrroline-5-carboxylate reductase family.</text>
</comment>
<dbReference type="InterPro" id="IPR028939">
    <property type="entry name" value="P5C_Rdtase_cat_N"/>
</dbReference>
<name>A0A2G4R0Z7_9BACT</name>
<evidence type="ECO:0000259" key="7">
    <source>
        <dbReference type="Pfam" id="PF03807"/>
    </source>
</evidence>
<feature type="binding site" evidence="6">
    <location>
        <position position="50"/>
    </location>
    <ligand>
        <name>NADPH</name>
        <dbReference type="ChEBI" id="CHEBI:57783"/>
    </ligand>
</feature>
<comment type="function">
    <text evidence="4">Catalyzes the reduction of 1-pyrroline-5-carboxylate (PCA) to L-proline.</text>
</comment>
<dbReference type="Proteomes" id="UP000237472">
    <property type="component" value="Unassembled WGS sequence"/>
</dbReference>
<evidence type="ECO:0000256" key="1">
    <source>
        <dbReference type="ARBA" id="ARBA00005525"/>
    </source>
</evidence>
<dbReference type="Pfam" id="PF14748">
    <property type="entry name" value="P5CR_dimer"/>
    <property type="match status" value="1"/>
</dbReference>
<dbReference type="Gene3D" id="1.10.3730.10">
    <property type="entry name" value="ProC C-terminal domain-like"/>
    <property type="match status" value="1"/>
</dbReference>
<gene>
    <name evidence="4" type="primary">proC</name>
    <name evidence="9" type="ORF">AA994_05795</name>
</gene>
<comment type="catalytic activity">
    <reaction evidence="4">
        <text>L-proline + NADP(+) = (S)-1-pyrroline-5-carboxylate + NADPH + 2 H(+)</text>
        <dbReference type="Rhea" id="RHEA:14109"/>
        <dbReference type="ChEBI" id="CHEBI:15378"/>
        <dbReference type="ChEBI" id="CHEBI:17388"/>
        <dbReference type="ChEBI" id="CHEBI:57783"/>
        <dbReference type="ChEBI" id="CHEBI:58349"/>
        <dbReference type="ChEBI" id="CHEBI:60039"/>
        <dbReference type="EC" id="1.5.1.2"/>
    </reaction>
</comment>
<evidence type="ECO:0000256" key="5">
    <source>
        <dbReference type="NCBIfam" id="TIGR00112"/>
    </source>
</evidence>